<dbReference type="InterPro" id="IPR050270">
    <property type="entry name" value="DegV_domain_contain"/>
</dbReference>
<comment type="caution">
    <text evidence="3">The sequence shown here is derived from an EMBL/GenBank/DDBJ whole genome shotgun (WGS) entry which is preliminary data.</text>
</comment>
<dbReference type="InterPro" id="IPR036117">
    <property type="entry name" value="DhaL_dom_sf"/>
</dbReference>
<protein>
    <recommendedName>
        <fullName evidence="2">DhaL domain-containing protein</fullName>
    </recommendedName>
</protein>
<dbReference type="Pfam" id="PF02734">
    <property type="entry name" value="Dak2"/>
    <property type="match status" value="1"/>
</dbReference>
<organism evidence="3 4">
    <name type="scientific">Luteimicrobium album</name>
    <dbReference type="NCBI Taxonomy" id="1054550"/>
    <lineage>
        <taxon>Bacteria</taxon>
        <taxon>Bacillati</taxon>
        <taxon>Actinomycetota</taxon>
        <taxon>Actinomycetes</taxon>
        <taxon>Micrococcales</taxon>
        <taxon>Luteimicrobium</taxon>
    </lineage>
</organism>
<keyword evidence="4" id="KW-1185">Reference proteome</keyword>
<dbReference type="PANTHER" id="PTHR33434:SF4">
    <property type="entry name" value="PHOSPHATASE PROTEIN"/>
    <property type="match status" value="1"/>
</dbReference>
<dbReference type="Pfam" id="PF21645">
    <property type="entry name" value="FakA-like_M"/>
    <property type="match status" value="1"/>
</dbReference>
<gene>
    <name evidence="3" type="ORF">GCM10025864_31330</name>
</gene>
<dbReference type="InterPro" id="IPR033470">
    <property type="entry name" value="FakA-like_C"/>
</dbReference>
<sequence length="553" mass="54036">MTDGIAAPTVRAWARLAVRALEDAAGPLDRANVFPVPDADTGTNLVLTVREGAAAVGATAPGTDGAATAAAFARGCLFGARGNSGVIVAAWVGALVAAWGSGPVTALAEAARAARTAVADPADGTALTAADEAALAARRAADGALLAVLVAACDGATEAVLRSPGDLGPRGQGRLDAGAQGLRLVLGALAAACGGTDPALVRVVAEVAPGVSVADGRLDAVTVPPSPPPSDELEVMFTLDVPTPDEPAAGDPASAAPDVADAMRAVLSGTGTSVAVVGGDGTWRGHVHTADPGRALDAAAQVASDAGGRLRDVQVQDLTQVREGGLGVVAVTSAPGLVTELARAGAVVLAHGRRRTPPGPSALRRAFEETRAHVVLLVAPPGTPVPDDEEPVSGEHAPVVVHVWTPTDAHTVSALAALATVPPPAADADGAGAVVDVDALVAAAVRTRDVVDRVRGAVLPTAWGSAVGVVEALLATAGAGAPGPSGAVVLVAGENADQDLIARVVEHVEARDPGAEVLVLASGRDDAVVHVGVEPPPSEAPAPSDAGGAAGAA</sequence>
<evidence type="ECO:0000259" key="2">
    <source>
        <dbReference type="PROSITE" id="PS51480"/>
    </source>
</evidence>
<name>A0ABQ6I3P0_9MICO</name>
<dbReference type="RefSeq" id="WP_284293994.1">
    <property type="nucleotide sequence ID" value="NZ_BSUK01000001.1"/>
</dbReference>
<dbReference type="InterPro" id="IPR004007">
    <property type="entry name" value="DhaL_dom"/>
</dbReference>
<dbReference type="SMART" id="SM01121">
    <property type="entry name" value="Dak1_2"/>
    <property type="match status" value="1"/>
</dbReference>
<feature type="domain" description="DhaL" evidence="2">
    <location>
        <begin position="8"/>
        <end position="191"/>
    </location>
</feature>
<evidence type="ECO:0000313" key="4">
    <source>
        <dbReference type="Proteomes" id="UP001157091"/>
    </source>
</evidence>
<evidence type="ECO:0000313" key="3">
    <source>
        <dbReference type="EMBL" id="GMA25374.1"/>
    </source>
</evidence>
<proteinExistence type="predicted"/>
<feature type="region of interest" description="Disordered" evidence="1">
    <location>
        <begin position="532"/>
        <end position="553"/>
    </location>
</feature>
<dbReference type="Proteomes" id="UP001157091">
    <property type="component" value="Unassembled WGS sequence"/>
</dbReference>
<accession>A0ABQ6I3P0</accession>
<dbReference type="SUPFAM" id="SSF101473">
    <property type="entry name" value="DhaL-like"/>
    <property type="match status" value="1"/>
</dbReference>
<dbReference type="PROSITE" id="PS51480">
    <property type="entry name" value="DHAL"/>
    <property type="match status" value="1"/>
</dbReference>
<dbReference type="Gene3D" id="1.25.40.340">
    <property type="match status" value="1"/>
</dbReference>
<reference evidence="4" key="1">
    <citation type="journal article" date="2019" name="Int. J. Syst. Evol. Microbiol.">
        <title>The Global Catalogue of Microorganisms (GCM) 10K type strain sequencing project: providing services to taxonomists for standard genome sequencing and annotation.</title>
        <authorList>
            <consortium name="The Broad Institute Genomics Platform"/>
            <consortium name="The Broad Institute Genome Sequencing Center for Infectious Disease"/>
            <person name="Wu L."/>
            <person name="Ma J."/>
        </authorList>
    </citation>
    <scope>NUCLEOTIDE SEQUENCE [LARGE SCALE GENOMIC DNA]</scope>
    <source>
        <strain evidence="4">NBRC 106348</strain>
    </source>
</reference>
<dbReference type="EMBL" id="BSUK01000001">
    <property type="protein sequence ID" value="GMA25374.1"/>
    <property type="molecule type" value="Genomic_DNA"/>
</dbReference>
<dbReference type="PANTHER" id="PTHR33434">
    <property type="entry name" value="DEGV DOMAIN-CONTAINING PROTEIN DR_1986-RELATED"/>
    <property type="match status" value="1"/>
</dbReference>
<dbReference type="SMART" id="SM01120">
    <property type="entry name" value="Dak2"/>
    <property type="match status" value="1"/>
</dbReference>
<evidence type="ECO:0000256" key="1">
    <source>
        <dbReference type="SAM" id="MobiDB-lite"/>
    </source>
</evidence>
<dbReference type="InterPro" id="IPR048394">
    <property type="entry name" value="FakA-like_M"/>
</dbReference>